<dbReference type="Pfam" id="PF13683">
    <property type="entry name" value="rve_3"/>
    <property type="match status" value="1"/>
</dbReference>
<organism evidence="2">
    <name type="scientific">marine sediment metagenome</name>
    <dbReference type="NCBI Taxonomy" id="412755"/>
    <lineage>
        <taxon>unclassified sequences</taxon>
        <taxon>metagenomes</taxon>
        <taxon>ecological metagenomes</taxon>
    </lineage>
</organism>
<dbReference type="GO" id="GO:0015074">
    <property type="term" value="P:DNA integration"/>
    <property type="evidence" value="ECO:0007669"/>
    <property type="project" value="InterPro"/>
</dbReference>
<evidence type="ECO:0000313" key="2">
    <source>
        <dbReference type="EMBL" id="KKL27715.1"/>
    </source>
</evidence>
<feature type="non-terminal residue" evidence="2">
    <location>
        <position position="1"/>
    </location>
</feature>
<gene>
    <name evidence="2" type="ORF">LCGC14_2382360</name>
</gene>
<feature type="domain" description="Integrase catalytic" evidence="1">
    <location>
        <begin position="5"/>
        <end position="70"/>
    </location>
</feature>
<protein>
    <recommendedName>
        <fullName evidence="1">Integrase catalytic domain-containing protein</fullName>
    </recommendedName>
</protein>
<reference evidence="2" key="1">
    <citation type="journal article" date="2015" name="Nature">
        <title>Complex archaea that bridge the gap between prokaryotes and eukaryotes.</title>
        <authorList>
            <person name="Spang A."/>
            <person name="Saw J.H."/>
            <person name="Jorgensen S.L."/>
            <person name="Zaremba-Niedzwiedzka K."/>
            <person name="Martijn J."/>
            <person name="Lind A.E."/>
            <person name="van Eijk R."/>
            <person name="Schleper C."/>
            <person name="Guy L."/>
            <person name="Ettema T.J."/>
        </authorList>
    </citation>
    <scope>NUCLEOTIDE SEQUENCE</scope>
</reference>
<evidence type="ECO:0000259" key="1">
    <source>
        <dbReference type="Pfam" id="PF13683"/>
    </source>
</evidence>
<dbReference type="AlphaFoldDB" id="A0A0F9C0L3"/>
<comment type="caution">
    <text evidence="2">The sequence shown here is derived from an EMBL/GenBank/DDBJ whole genome shotgun (WGS) entry which is preliminary data.</text>
</comment>
<proteinExistence type="predicted"/>
<dbReference type="InterPro" id="IPR001584">
    <property type="entry name" value="Integrase_cat-core"/>
</dbReference>
<accession>A0A0F9C0L3</accession>
<dbReference type="Gene3D" id="3.30.420.10">
    <property type="entry name" value="Ribonuclease H-like superfamily/Ribonuclease H"/>
    <property type="match status" value="1"/>
</dbReference>
<dbReference type="InterPro" id="IPR012337">
    <property type="entry name" value="RNaseH-like_sf"/>
</dbReference>
<name>A0A0F9C0L3_9ZZZZ</name>
<dbReference type="GO" id="GO:0003676">
    <property type="term" value="F:nucleic acid binding"/>
    <property type="evidence" value="ECO:0007669"/>
    <property type="project" value="InterPro"/>
</dbReference>
<sequence length="100" mass="11434">VEAMGIEEVITAPRAPWQNPYVERVIGSIRRECLDHVIILNERHLRSILAEYFGYYHESRTHLSLDRNSPGPRAVCPPEQGNVVAKEYLGGLHHRYSRAA</sequence>
<dbReference type="EMBL" id="LAZR01035362">
    <property type="protein sequence ID" value="KKL27715.1"/>
    <property type="molecule type" value="Genomic_DNA"/>
</dbReference>
<dbReference type="SUPFAM" id="SSF53098">
    <property type="entry name" value="Ribonuclease H-like"/>
    <property type="match status" value="1"/>
</dbReference>
<dbReference type="InterPro" id="IPR036397">
    <property type="entry name" value="RNaseH_sf"/>
</dbReference>